<dbReference type="PANTHER" id="PTHR43601:SF9">
    <property type="entry name" value="THIOREDOXIN-LIKE 1-1, CHLOROPLASTIC"/>
    <property type="match status" value="1"/>
</dbReference>
<dbReference type="AlphaFoldDB" id="A0AA86RV37"/>
<dbReference type="SUPFAM" id="SSF52833">
    <property type="entry name" value="Thioredoxin-like"/>
    <property type="match status" value="1"/>
</dbReference>
<evidence type="ECO:0000256" key="8">
    <source>
        <dbReference type="ARBA" id="ARBA00022982"/>
    </source>
</evidence>
<evidence type="ECO:0000256" key="3">
    <source>
        <dbReference type="ARBA" id="ARBA00013242"/>
    </source>
</evidence>
<dbReference type="GO" id="GO:0045454">
    <property type="term" value="P:cell redox homeostasis"/>
    <property type="evidence" value="ECO:0007669"/>
    <property type="project" value="TreeGrafter"/>
</dbReference>
<feature type="transmembrane region" description="Helical" evidence="15">
    <location>
        <begin position="147"/>
        <end position="173"/>
    </location>
</feature>
<dbReference type="Proteomes" id="UP001189624">
    <property type="component" value="Chromosome 1"/>
</dbReference>
<dbReference type="GO" id="GO:0004427">
    <property type="term" value="F:inorganic diphosphate phosphatase activity"/>
    <property type="evidence" value="ECO:0007669"/>
    <property type="project" value="InterPro"/>
</dbReference>
<feature type="domain" description="Thioredoxin" evidence="16">
    <location>
        <begin position="410"/>
        <end position="548"/>
    </location>
</feature>
<evidence type="ECO:0000256" key="2">
    <source>
        <dbReference type="ARBA" id="ARBA00008987"/>
    </source>
</evidence>
<dbReference type="Pfam" id="PF03030">
    <property type="entry name" value="H_PPase"/>
    <property type="match status" value="1"/>
</dbReference>
<keyword evidence="10" id="KW-0406">Ion transport</keyword>
<dbReference type="GO" id="GO:0009507">
    <property type="term" value="C:chloroplast"/>
    <property type="evidence" value="ECO:0007669"/>
    <property type="project" value="TreeGrafter"/>
</dbReference>
<keyword evidence="11 15" id="KW-0472">Membrane</keyword>
<dbReference type="InterPro" id="IPR004131">
    <property type="entry name" value="PPase-energised_H-pump"/>
</dbReference>
<dbReference type="FunFam" id="3.40.30.10:FF:000199">
    <property type="entry name" value="Thioredoxin-like 1-2, chloroplastic"/>
    <property type="match status" value="1"/>
</dbReference>
<evidence type="ECO:0000256" key="6">
    <source>
        <dbReference type="ARBA" id="ARBA00022842"/>
    </source>
</evidence>
<proteinExistence type="inferred from homology"/>
<dbReference type="PROSITE" id="PS51352">
    <property type="entry name" value="THIOREDOXIN_2"/>
    <property type="match status" value="1"/>
</dbReference>
<evidence type="ECO:0000256" key="13">
    <source>
        <dbReference type="ARBA" id="ARBA00023284"/>
    </source>
</evidence>
<sequence length="624" mass="69257">MDLFDPVADNARGIIEMSGQRGSAQGMTNVLDAIGTEPKLPPKDLLSVLLLLHLSFSAYMVLWMRLMHVLMESSKQVDIAISELFIIELLAFLLWDCLFTAQEVGNNLRGQFMERPSTMEYTNKPDYSCCVDIVVSTSLRNMIIPDVLAIISPIVVGLLSQILGYYQITIYWWCLELCKEVNWNLSSRRQGKLKNSAVVDFKNEIVASQAQRQLNGGLPIPEPIADRLGVNYPFPPHLEYAAASYFEVLVSNHNNSPRVCLIALPPLISASSHHSRSLTRDSTLSTFVYPFFSISTPQLYTSIFSSAFSLSSSSLSSFSGFFVVVVSEAKENLMAEVLTKASLVSSWHVSSQRHHRRVSTVSNSSSFVSGVGSFPSLKLKSHVLRSWSPSSGFQGKRLVFHVNRGIPNRASSRLRASTAAQMTLRIGKVQKWWEKGLQPNMKEVTSAQDLVESLLNAGDKLVVVDFFSPGCGGCKALHPKICQLAEMNPDVQFLQVNFEEHKSMCYSLNVHVLPFFRFYRGAHGRLCSFSCTNATIKKFKDALAKHTTDRCSLGPTKGLEEKELLALAANKDLSFTYLPKPLPPAHENEELATTPELSPESLPLPSLTLNSEVSKERILTIAGR</sequence>
<dbReference type="InterPro" id="IPR013766">
    <property type="entry name" value="Thioredoxin_domain"/>
</dbReference>
<comment type="similarity">
    <text evidence="2">Belongs to the thioredoxin family.</text>
</comment>
<evidence type="ECO:0000256" key="7">
    <source>
        <dbReference type="ARBA" id="ARBA00022967"/>
    </source>
</evidence>
<feature type="transmembrane region" description="Helical" evidence="15">
    <location>
        <begin position="45"/>
        <end position="66"/>
    </location>
</feature>
<dbReference type="GO" id="GO:0009678">
    <property type="term" value="F:diphosphate hydrolysis-driven proton transmembrane transporter activity"/>
    <property type="evidence" value="ECO:0007669"/>
    <property type="project" value="UniProtKB-EC"/>
</dbReference>
<evidence type="ECO:0000256" key="11">
    <source>
        <dbReference type="ARBA" id="ARBA00023136"/>
    </source>
</evidence>
<dbReference type="PANTHER" id="PTHR43601">
    <property type="entry name" value="THIOREDOXIN, MITOCHONDRIAL"/>
    <property type="match status" value="1"/>
</dbReference>
<reference evidence="17" key="1">
    <citation type="submission" date="2023-10" db="EMBL/GenBank/DDBJ databases">
        <authorList>
            <person name="Domelevo Entfellner J.-B."/>
        </authorList>
    </citation>
    <scope>NUCLEOTIDE SEQUENCE</scope>
</reference>
<evidence type="ECO:0000256" key="5">
    <source>
        <dbReference type="ARBA" id="ARBA00022692"/>
    </source>
</evidence>
<feature type="region of interest" description="Disordered" evidence="14">
    <location>
        <begin position="584"/>
        <end position="605"/>
    </location>
</feature>
<dbReference type="InterPro" id="IPR036249">
    <property type="entry name" value="Thioredoxin-like_sf"/>
</dbReference>
<keyword evidence="8" id="KW-0249">Electron transport</keyword>
<dbReference type="EMBL" id="OY731398">
    <property type="protein sequence ID" value="CAJ1793843.1"/>
    <property type="molecule type" value="Genomic_DNA"/>
</dbReference>
<protein>
    <recommendedName>
        <fullName evidence="3">H(+)-exporting diphosphatase</fullName>
        <ecNumber evidence="3">7.1.3.1</ecNumber>
    </recommendedName>
</protein>
<gene>
    <name evidence="17" type="ORF">AYBTSS11_LOCUS449</name>
</gene>
<evidence type="ECO:0000259" key="16">
    <source>
        <dbReference type="PROSITE" id="PS51352"/>
    </source>
</evidence>
<accession>A0AA86RV37</accession>
<keyword evidence="13" id="KW-0676">Redox-active center</keyword>
<evidence type="ECO:0000256" key="14">
    <source>
        <dbReference type="SAM" id="MobiDB-lite"/>
    </source>
</evidence>
<evidence type="ECO:0000256" key="9">
    <source>
        <dbReference type="ARBA" id="ARBA00022989"/>
    </source>
</evidence>
<dbReference type="GO" id="GO:0016020">
    <property type="term" value="C:membrane"/>
    <property type="evidence" value="ECO:0007669"/>
    <property type="project" value="InterPro"/>
</dbReference>
<dbReference type="GO" id="GO:0012505">
    <property type="term" value="C:endomembrane system"/>
    <property type="evidence" value="ECO:0007669"/>
    <property type="project" value="UniProtKB-SubCell"/>
</dbReference>
<keyword evidence="6" id="KW-0460">Magnesium</keyword>
<evidence type="ECO:0000256" key="10">
    <source>
        <dbReference type="ARBA" id="ARBA00023065"/>
    </source>
</evidence>
<comment type="subcellular location">
    <subcellularLocation>
        <location evidence="1">Endomembrane system</location>
        <topology evidence="1">Multi-pass membrane protein</topology>
    </subcellularLocation>
</comment>
<evidence type="ECO:0000256" key="15">
    <source>
        <dbReference type="SAM" id="Phobius"/>
    </source>
</evidence>
<keyword evidence="7" id="KW-1278">Translocase</keyword>
<feature type="compositionally biased region" description="Low complexity" evidence="14">
    <location>
        <begin position="593"/>
        <end position="605"/>
    </location>
</feature>
<organism evidence="17 18">
    <name type="scientific">Sphenostylis stenocarpa</name>
    <dbReference type="NCBI Taxonomy" id="92480"/>
    <lineage>
        <taxon>Eukaryota</taxon>
        <taxon>Viridiplantae</taxon>
        <taxon>Streptophyta</taxon>
        <taxon>Embryophyta</taxon>
        <taxon>Tracheophyta</taxon>
        <taxon>Spermatophyta</taxon>
        <taxon>Magnoliopsida</taxon>
        <taxon>eudicotyledons</taxon>
        <taxon>Gunneridae</taxon>
        <taxon>Pentapetalae</taxon>
        <taxon>rosids</taxon>
        <taxon>fabids</taxon>
        <taxon>Fabales</taxon>
        <taxon>Fabaceae</taxon>
        <taxon>Papilionoideae</taxon>
        <taxon>50 kb inversion clade</taxon>
        <taxon>NPAAA clade</taxon>
        <taxon>indigoferoid/millettioid clade</taxon>
        <taxon>Phaseoleae</taxon>
        <taxon>Sphenostylis</taxon>
    </lineage>
</organism>
<dbReference type="Pfam" id="PF00085">
    <property type="entry name" value="Thioredoxin"/>
    <property type="match status" value="1"/>
</dbReference>
<name>A0AA86RV37_9FABA</name>
<keyword evidence="18" id="KW-1185">Reference proteome</keyword>
<evidence type="ECO:0000313" key="18">
    <source>
        <dbReference type="Proteomes" id="UP001189624"/>
    </source>
</evidence>
<evidence type="ECO:0000313" key="17">
    <source>
        <dbReference type="EMBL" id="CAJ1793843.1"/>
    </source>
</evidence>
<keyword evidence="9 15" id="KW-1133">Transmembrane helix</keyword>
<dbReference type="Gene3D" id="3.40.30.10">
    <property type="entry name" value="Glutaredoxin"/>
    <property type="match status" value="1"/>
</dbReference>
<evidence type="ECO:0000256" key="1">
    <source>
        <dbReference type="ARBA" id="ARBA00004127"/>
    </source>
</evidence>
<evidence type="ECO:0000256" key="12">
    <source>
        <dbReference type="ARBA" id="ARBA00023157"/>
    </source>
</evidence>
<keyword evidence="4" id="KW-0813">Transport</keyword>
<dbReference type="EC" id="7.1.3.1" evidence="3"/>
<keyword evidence="12" id="KW-1015">Disulfide bond</keyword>
<keyword evidence="5 15" id="KW-0812">Transmembrane</keyword>
<evidence type="ECO:0000256" key="4">
    <source>
        <dbReference type="ARBA" id="ARBA00022448"/>
    </source>
</evidence>
<dbReference type="CDD" id="cd02947">
    <property type="entry name" value="TRX_family"/>
    <property type="match status" value="1"/>
</dbReference>
<dbReference type="Gramene" id="rna-AYBTSS11_LOCUS449">
    <property type="protein sequence ID" value="CAJ1793843.1"/>
    <property type="gene ID" value="gene-AYBTSS11_LOCUS449"/>
</dbReference>